<feature type="compositionally biased region" description="Polar residues" evidence="6">
    <location>
        <begin position="109"/>
        <end position="122"/>
    </location>
</feature>
<dbReference type="Pfam" id="PF00482">
    <property type="entry name" value="T2SSF"/>
    <property type="match status" value="1"/>
</dbReference>
<comment type="subcellular location">
    <subcellularLocation>
        <location evidence="1">Cell membrane</location>
        <topology evidence="1">Multi-pass membrane protein</topology>
    </subcellularLocation>
</comment>
<keyword evidence="2" id="KW-1003">Cell membrane</keyword>
<dbReference type="AlphaFoldDB" id="A0AAU7TIE9"/>
<evidence type="ECO:0000256" key="5">
    <source>
        <dbReference type="ARBA" id="ARBA00023136"/>
    </source>
</evidence>
<gene>
    <name evidence="9" type="ORF">ABN611_09290</name>
</gene>
<dbReference type="EMBL" id="CP158165">
    <property type="protein sequence ID" value="XBV26608.1"/>
    <property type="molecule type" value="Genomic_DNA"/>
</dbReference>
<organism evidence="9">
    <name type="scientific">Kribbella sp. HUAS MG21</name>
    <dbReference type="NCBI Taxonomy" id="3160966"/>
    <lineage>
        <taxon>Bacteria</taxon>
        <taxon>Bacillati</taxon>
        <taxon>Actinomycetota</taxon>
        <taxon>Actinomycetes</taxon>
        <taxon>Propionibacteriales</taxon>
        <taxon>Kribbellaceae</taxon>
        <taxon>Kribbella</taxon>
    </lineage>
</organism>
<dbReference type="RefSeq" id="WP_350279406.1">
    <property type="nucleotide sequence ID" value="NZ_CP158165.1"/>
</dbReference>
<dbReference type="PANTHER" id="PTHR35007:SF3">
    <property type="entry name" value="POSSIBLE CONSERVED ALANINE RICH MEMBRANE PROTEIN"/>
    <property type="match status" value="1"/>
</dbReference>
<keyword evidence="3 7" id="KW-0812">Transmembrane</keyword>
<evidence type="ECO:0000256" key="7">
    <source>
        <dbReference type="SAM" id="Phobius"/>
    </source>
</evidence>
<feature type="compositionally biased region" description="Basic residues" evidence="6">
    <location>
        <begin position="40"/>
        <end position="61"/>
    </location>
</feature>
<sequence>MPNHRPIPNRPRPPLDHPPIHPPNLTTHPHPAPHNTRPPQHPRPRPRTAHPAHHQPRHPRRTAASPGAPPDCRAPRTTKPPHTSPDAHTPHPTPRAPAPRAPHPARPNLRTTGPRTCNSAHRASSVRFPPLRLHPRRRTRNPPLNPKGSCMPYALTTATAVALSTYLLIPPKPDLRRLAPPQPRTRPQPPRSHRLTAAGAALAALLLIGFPWGLIPAAIAYYAIPRAIARLEPAATKQRNTQIARDLPLAIDLLTACLRAGRPPQRALTLVAEALPGPLADIFTKIAHHLALGADPATAWSHLRSEPPCAPMARAITRSLRSGAPLSKTLEHLADETRRAHHHTADQQARAAESRAALPLGLCFLPAFVLLSIVPTIADALIPFLLHP</sequence>
<accession>A0AAU7TIE9</accession>
<feature type="transmembrane region" description="Helical" evidence="7">
    <location>
        <begin position="197"/>
        <end position="224"/>
    </location>
</feature>
<evidence type="ECO:0000256" key="6">
    <source>
        <dbReference type="SAM" id="MobiDB-lite"/>
    </source>
</evidence>
<feature type="region of interest" description="Disordered" evidence="6">
    <location>
        <begin position="1"/>
        <end position="150"/>
    </location>
</feature>
<name>A0AAU7TIE9_9ACTN</name>
<protein>
    <submittedName>
        <fullName evidence="9">Type II secretion system F family protein</fullName>
    </submittedName>
</protein>
<dbReference type="InterPro" id="IPR018076">
    <property type="entry name" value="T2SS_GspF_dom"/>
</dbReference>
<evidence type="ECO:0000256" key="3">
    <source>
        <dbReference type="ARBA" id="ARBA00022692"/>
    </source>
</evidence>
<proteinExistence type="predicted"/>
<evidence type="ECO:0000256" key="4">
    <source>
        <dbReference type="ARBA" id="ARBA00022989"/>
    </source>
</evidence>
<reference evidence="9" key="1">
    <citation type="submission" date="2024-06" db="EMBL/GenBank/DDBJ databases">
        <title>Kribbella sp. strain HUAS MG21 genome sequences.</title>
        <authorList>
            <person name="Mo P."/>
        </authorList>
    </citation>
    <scope>NUCLEOTIDE SEQUENCE</scope>
    <source>
        <strain evidence="9">HUAS MG21</strain>
    </source>
</reference>
<feature type="transmembrane region" description="Helical" evidence="7">
    <location>
        <begin position="357"/>
        <end position="378"/>
    </location>
</feature>
<dbReference type="GO" id="GO:0005886">
    <property type="term" value="C:plasma membrane"/>
    <property type="evidence" value="ECO:0007669"/>
    <property type="project" value="UniProtKB-SubCell"/>
</dbReference>
<evidence type="ECO:0000313" key="9">
    <source>
        <dbReference type="EMBL" id="XBV26608.1"/>
    </source>
</evidence>
<feature type="compositionally biased region" description="Pro residues" evidence="6">
    <location>
        <begin position="180"/>
        <end position="190"/>
    </location>
</feature>
<feature type="compositionally biased region" description="Pro residues" evidence="6">
    <location>
        <begin position="91"/>
        <end position="105"/>
    </location>
</feature>
<evidence type="ECO:0000256" key="2">
    <source>
        <dbReference type="ARBA" id="ARBA00022475"/>
    </source>
</evidence>
<keyword evidence="4 7" id="KW-1133">Transmembrane helix</keyword>
<feature type="domain" description="Type II secretion system protein GspF" evidence="8">
    <location>
        <begin position="251"/>
        <end position="371"/>
    </location>
</feature>
<evidence type="ECO:0000259" key="8">
    <source>
        <dbReference type="Pfam" id="PF00482"/>
    </source>
</evidence>
<dbReference type="PANTHER" id="PTHR35007">
    <property type="entry name" value="INTEGRAL MEMBRANE PROTEIN-RELATED"/>
    <property type="match status" value="1"/>
</dbReference>
<keyword evidence="5 7" id="KW-0472">Membrane</keyword>
<feature type="transmembrane region" description="Helical" evidence="7">
    <location>
        <begin position="150"/>
        <end position="169"/>
    </location>
</feature>
<feature type="region of interest" description="Disordered" evidence="6">
    <location>
        <begin position="172"/>
        <end position="192"/>
    </location>
</feature>
<evidence type="ECO:0000256" key="1">
    <source>
        <dbReference type="ARBA" id="ARBA00004651"/>
    </source>
</evidence>